<name>Q8C7L5_MOUSE</name>
<evidence type="ECO:0000313" key="1">
    <source>
        <dbReference type="EMBL" id="BAC34003.1"/>
    </source>
</evidence>
<dbReference type="AlphaFoldDB" id="Q8C7L5"/>
<dbReference type="MGI" id="MGI:3642392">
    <property type="gene designation" value="Tmem147os"/>
</dbReference>
<proteinExistence type="evidence at transcript level"/>
<organism evidence="1">
    <name type="scientific">Mus musculus</name>
    <name type="common">Mouse</name>
    <dbReference type="NCBI Taxonomy" id="10090"/>
    <lineage>
        <taxon>Eukaryota</taxon>
        <taxon>Metazoa</taxon>
        <taxon>Chordata</taxon>
        <taxon>Craniata</taxon>
        <taxon>Vertebrata</taxon>
        <taxon>Euteleostomi</taxon>
        <taxon>Mammalia</taxon>
        <taxon>Eutheria</taxon>
        <taxon>Euarchontoglires</taxon>
        <taxon>Glires</taxon>
        <taxon>Rodentia</taxon>
        <taxon>Myomorpha</taxon>
        <taxon>Muroidea</taxon>
        <taxon>Muridae</taxon>
        <taxon>Murinae</taxon>
        <taxon>Mus</taxon>
        <taxon>Mus</taxon>
    </lineage>
</organism>
<reference evidence="1" key="8">
    <citation type="journal article" date="2005" name="Science">
        <title>Antisense Transcription in the Mammalian Transcriptome.</title>
        <authorList>
            <consortium name="RIKEN Genome Exploration Research Group and Genome Science Group (Genome Network Project Core Group) and the FANTOM Consortium"/>
        </authorList>
    </citation>
    <scope>NUCLEOTIDE SEQUENCE</scope>
    <source>
        <strain evidence="1">C57BL/6J</strain>
        <tissue evidence="1">Hippocampus</tissue>
    </source>
</reference>
<reference evidence="1" key="3">
    <citation type="journal article" date="2000" name="Genome Res.">
        <title>RIKEN integrated sequence analysis (RISA) system--384-format sequencing pipeline with 384 multicapillary sequencer.</title>
        <authorList>
            <person name="Shibata K."/>
            <person name="Itoh M."/>
            <person name="Aizawa K."/>
            <person name="Nagaoka S."/>
            <person name="Sasaki N."/>
            <person name="Carninci P."/>
            <person name="Konno H."/>
            <person name="Akiyama J."/>
            <person name="Nishi K."/>
            <person name="Kitsunai T."/>
            <person name="Tashiro H."/>
            <person name="Itoh M."/>
            <person name="Sumi N."/>
            <person name="Ishii Y."/>
            <person name="Nakamura S."/>
            <person name="Hazama M."/>
            <person name="Nishine T."/>
            <person name="Harada A."/>
            <person name="Yamamoto R."/>
            <person name="Matsumoto H."/>
            <person name="Sakaguchi S."/>
            <person name="Ikegami T."/>
            <person name="Kashiwagi K."/>
            <person name="Fujiwake S."/>
            <person name="Inoue K."/>
            <person name="Togawa Y."/>
            <person name="Izawa M."/>
            <person name="Ohara E."/>
            <person name="Watahiki M."/>
            <person name="Yoneda Y."/>
            <person name="Ishikawa T."/>
            <person name="Ozawa K."/>
            <person name="Tanaka T."/>
            <person name="Matsuura S."/>
            <person name="Kawai J."/>
            <person name="Okazaki Y."/>
            <person name="Muramatsu M."/>
            <person name="Inoue Y."/>
            <person name="Kira A."/>
            <person name="Hayashizaki Y."/>
        </authorList>
    </citation>
    <scope>NUCLEOTIDE SEQUENCE</scope>
    <source>
        <strain evidence="1">C57BL/6J</strain>
        <tissue evidence="1">Hippocampus</tissue>
    </source>
</reference>
<gene>
    <name evidence="2" type="primary">Tmem147os</name>
    <name evidence="2" type="synonym">C630016N16Rik</name>
</gene>
<reference evidence="1" key="4">
    <citation type="journal article" date="2001" name="Nature">
        <title>Functional annotation of a full-length mouse cDNA collection.</title>
        <authorList>
            <consortium name="The RIKEN Genome Exploration Research Group Phase II Team and the FANTOM Consortium"/>
        </authorList>
    </citation>
    <scope>NUCLEOTIDE SEQUENCE</scope>
    <source>
        <strain evidence="1">C57BL/6J</strain>
        <tissue evidence="1">Hippocampus</tissue>
    </source>
</reference>
<protein>
    <submittedName>
        <fullName evidence="1">Uncharacterized protein</fullName>
    </submittedName>
</protein>
<dbReference type="OrthoDB" id="10427435at2759"/>
<evidence type="ECO:0000313" key="2">
    <source>
        <dbReference type="MGI" id="MGI:3642392"/>
    </source>
</evidence>
<dbReference type="EMBL" id="AK049951">
    <property type="protein sequence ID" value="BAC34003.1"/>
    <property type="molecule type" value="mRNA"/>
</dbReference>
<reference evidence="1" key="1">
    <citation type="journal article" date="1999" name="Methods Enzymol.">
        <title>High-efficiency full-length cDNA cloning.</title>
        <authorList>
            <person name="Carninci P."/>
            <person name="Hayashizaki Y."/>
        </authorList>
    </citation>
    <scope>NUCLEOTIDE SEQUENCE</scope>
    <source>
        <strain evidence="1">C57BL/6J</strain>
        <tissue evidence="1">Hippocampus</tissue>
    </source>
</reference>
<accession>Q8C7L5</accession>
<reference evidence="1" key="6">
    <citation type="journal article" date="2002" name="Nature">
        <title>Analysis of the mouse transcriptome based on functional annotation of 60,770 full-length cDNAs.</title>
        <authorList>
            <consortium name="The FANTOM Consortium and the RIKEN Genome Exploration Research Group Phase I and II Team"/>
        </authorList>
    </citation>
    <scope>NUCLEOTIDE SEQUENCE</scope>
    <source>
        <strain evidence="1">C57BL/6J</strain>
        <tissue evidence="1">Hippocampus</tissue>
    </source>
</reference>
<reference evidence="1" key="5">
    <citation type="submission" date="2001-07" db="EMBL/GenBank/DDBJ databases">
        <authorList>
            <person name="Adachi J."/>
            <person name="Aizawa K."/>
            <person name="Akimura T."/>
            <person name="Arakawa T."/>
            <person name="Bono H."/>
            <person name="Carninci P."/>
            <person name="Fukuda S."/>
            <person name="Furuno M."/>
            <person name="Hanagaki T."/>
            <person name="Hara A."/>
            <person name="Hashizume W."/>
            <person name="Hayashida K."/>
            <person name="Hayatsu N."/>
            <person name="Hiramoto K."/>
            <person name="Hiraoka T."/>
            <person name="Hirozane T."/>
            <person name="Hori F."/>
            <person name="Imotani K."/>
            <person name="Ishii Y."/>
            <person name="Itoh M."/>
            <person name="Kagawa I."/>
            <person name="Kasukawa T."/>
            <person name="Katoh H."/>
            <person name="Kawai J."/>
            <person name="Kojima Y."/>
            <person name="Kondo S."/>
            <person name="Konno H."/>
            <person name="Kouda M."/>
            <person name="Koya S."/>
            <person name="Kurihara C."/>
            <person name="Matsuyama T."/>
            <person name="Miyazaki A."/>
            <person name="Murata M."/>
            <person name="Nakamura M."/>
            <person name="Nishi K."/>
            <person name="Nomura K."/>
            <person name="Numazaki R."/>
            <person name="Ohno M."/>
            <person name="Ohsato N."/>
            <person name="Okazaki Y."/>
            <person name="Saito R."/>
            <person name="Saitoh H."/>
            <person name="Sakai C."/>
            <person name="Sakai K."/>
            <person name="Sakazume N."/>
            <person name="Sano H."/>
            <person name="Sasaki D."/>
            <person name="Shibata K."/>
            <person name="Shinagawa A."/>
            <person name="Shiraki T."/>
            <person name="Sogabe Y."/>
            <person name="Tagami M."/>
            <person name="Tagawa A."/>
            <person name="Takahashi F."/>
            <person name="Takaku-Akahira S."/>
            <person name="Takeda Y."/>
            <person name="Tanaka T."/>
            <person name="Tomaru A."/>
            <person name="Toya T."/>
            <person name="Yasunishi A."/>
            <person name="Muramatsu M."/>
            <person name="Hayashizaki Y."/>
        </authorList>
    </citation>
    <scope>NUCLEOTIDE SEQUENCE</scope>
    <source>
        <strain evidence="1">C57BL/6J</strain>
        <tissue evidence="1">Hippocampus</tissue>
    </source>
</reference>
<reference evidence="1" key="7">
    <citation type="journal article" date="2005" name="Science">
        <title>The Transcriptional Landscape of the Mammalian Genome.</title>
        <authorList>
            <consortium name="The FANTOM Consortium"/>
            <consortium name="Riken Genome Exploration Research Group and Genome Science Group (Genome Network Project Core Group)"/>
        </authorList>
    </citation>
    <scope>NUCLEOTIDE SEQUENCE</scope>
    <source>
        <strain evidence="1">C57BL/6J</strain>
        <tissue evidence="1">Hippocampus</tissue>
    </source>
</reference>
<dbReference type="AGR" id="MGI:3642392"/>
<sequence length="109" mass="11590">MNNLGERSQAVGGTGCIAETAIACQMSGRATPSPLLLLYQVESTSAIPAIELEFGMTPPTYSPAFSLPPNSVTPHLQQVKREAESVLPEKEPEDLAWGYRGLGASLFAK</sequence>
<reference evidence="1" key="2">
    <citation type="journal article" date="2000" name="Genome Res.">
        <title>Normalization and subtraction of cap-trapper-selected cDNAs to prepare full-length cDNA libraries for rapid discovery of new genes.</title>
        <authorList>
            <person name="Carninci P."/>
            <person name="Shibata Y."/>
            <person name="Hayatsu N."/>
            <person name="Sugahara Y."/>
            <person name="Shibata K."/>
            <person name="Itoh M."/>
            <person name="Konno H."/>
            <person name="Okazaki Y."/>
            <person name="Muramatsu M."/>
            <person name="Hayashizaki Y."/>
        </authorList>
    </citation>
    <scope>NUCLEOTIDE SEQUENCE</scope>
    <source>
        <strain evidence="1">C57BL/6J</strain>
        <tissue evidence="1">Hippocampus</tissue>
    </source>
</reference>